<keyword evidence="4" id="KW-0408">Iron</keyword>
<protein>
    <recommendedName>
        <fullName evidence="9">Rieske domain-containing protein</fullName>
    </recommendedName>
</protein>
<evidence type="ECO:0000256" key="1">
    <source>
        <dbReference type="ARBA" id="ARBA00010651"/>
    </source>
</evidence>
<dbReference type="SUPFAM" id="SSF50022">
    <property type="entry name" value="ISP domain"/>
    <property type="match status" value="1"/>
</dbReference>
<name>A0A7S3MXE6_9SPIT</name>
<keyword evidence="2" id="KW-0001">2Fe-2S</keyword>
<dbReference type="PROSITE" id="PS51296">
    <property type="entry name" value="RIESKE"/>
    <property type="match status" value="1"/>
</dbReference>
<dbReference type="PRINTS" id="PR00162">
    <property type="entry name" value="RIESKE"/>
</dbReference>
<evidence type="ECO:0000256" key="5">
    <source>
        <dbReference type="ARBA" id="ARBA00023014"/>
    </source>
</evidence>
<dbReference type="InterPro" id="IPR036922">
    <property type="entry name" value="Rieske_2Fe-2S_sf"/>
</dbReference>
<comment type="similarity">
    <text evidence="1">Belongs to the Rieske iron-sulfur protein family.</text>
</comment>
<dbReference type="Pfam" id="PF00355">
    <property type="entry name" value="Rieske"/>
    <property type="match status" value="1"/>
</dbReference>
<keyword evidence="8" id="KW-0812">Transmembrane</keyword>
<evidence type="ECO:0000259" key="9">
    <source>
        <dbReference type="PROSITE" id="PS51296"/>
    </source>
</evidence>
<evidence type="ECO:0000256" key="8">
    <source>
        <dbReference type="SAM" id="Phobius"/>
    </source>
</evidence>
<evidence type="ECO:0000256" key="6">
    <source>
        <dbReference type="ARBA" id="ARBA00023157"/>
    </source>
</evidence>
<dbReference type="GO" id="GO:0051537">
    <property type="term" value="F:2 iron, 2 sulfur cluster binding"/>
    <property type="evidence" value="ECO:0007669"/>
    <property type="project" value="UniProtKB-KW"/>
</dbReference>
<dbReference type="GO" id="GO:0046872">
    <property type="term" value="F:metal ion binding"/>
    <property type="evidence" value="ECO:0007669"/>
    <property type="project" value="UniProtKB-KW"/>
</dbReference>
<keyword evidence="5" id="KW-0411">Iron-sulfur</keyword>
<keyword evidence="6" id="KW-1015">Disulfide bond</keyword>
<feature type="domain" description="Rieske" evidence="9">
    <location>
        <begin position="164"/>
        <end position="257"/>
    </location>
</feature>
<dbReference type="EMBL" id="HBIH01016233">
    <property type="protein sequence ID" value="CAE0325997.1"/>
    <property type="molecule type" value="Transcribed_RNA"/>
</dbReference>
<keyword evidence="8" id="KW-0472">Membrane</keyword>
<dbReference type="Gene3D" id="2.102.10.10">
    <property type="entry name" value="Rieske [2Fe-2S] iron-sulphur domain"/>
    <property type="match status" value="1"/>
</dbReference>
<evidence type="ECO:0000313" key="10">
    <source>
        <dbReference type="EMBL" id="CAE0325997.1"/>
    </source>
</evidence>
<evidence type="ECO:0000256" key="2">
    <source>
        <dbReference type="ARBA" id="ARBA00022714"/>
    </source>
</evidence>
<accession>A0A7S3MXE6</accession>
<evidence type="ECO:0000256" key="3">
    <source>
        <dbReference type="ARBA" id="ARBA00022723"/>
    </source>
</evidence>
<dbReference type="GO" id="GO:0016020">
    <property type="term" value="C:membrane"/>
    <property type="evidence" value="ECO:0007669"/>
    <property type="project" value="InterPro"/>
</dbReference>
<sequence length="272" mass="31135">MLQGMLSRSILRAQPSPLLRTTSVRNFGIIQEYNERKNKKLTNNLLTTDRPMYWVTSSRPSNFGDPLDTKTKVDNWFDENRLWNEENRDYEIKRAQIYMLQGFVLANYVLFVKALATIIYAQMNTYTRYIRDSYKELDISELPPGEVLQTAWNGEIIFVRRLTVSEVKESYALPDTTLLDKESIVTLSDAGNSSVLVCSAICTHLGCIPVPYLGAYKGWVCLCHGSVYDKFGRVRQGPAQANLPYINNSVYGSLLCIEEQIFPNEPSCYMYV</sequence>
<dbReference type="AlphaFoldDB" id="A0A7S3MXE6"/>
<gene>
    <name evidence="10" type="ORF">SINC0208_LOCUS6623</name>
</gene>
<evidence type="ECO:0000256" key="7">
    <source>
        <dbReference type="ARBA" id="ARBA00034078"/>
    </source>
</evidence>
<dbReference type="InterPro" id="IPR014349">
    <property type="entry name" value="Rieske_Fe-S_prot"/>
</dbReference>
<organism evidence="10">
    <name type="scientific">Strombidium inclinatum</name>
    <dbReference type="NCBI Taxonomy" id="197538"/>
    <lineage>
        <taxon>Eukaryota</taxon>
        <taxon>Sar</taxon>
        <taxon>Alveolata</taxon>
        <taxon>Ciliophora</taxon>
        <taxon>Intramacronucleata</taxon>
        <taxon>Spirotrichea</taxon>
        <taxon>Oligotrichia</taxon>
        <taxon>Strombidiidae</taxon>
        <taxon>Strombidium</taxon>
    </lineage>
</organism>
<dbReference type="InterPro" id="IPR017941">
    <property type="entry name" value="Rieske_2Fe-2S"/>
</dbReference>
<keyword evidence="3" id="KW-0479">Metal-binding</keyword>
<comment type="cofactor">
    <cofactor evidence="7">
        <name>[2Fe-2S] cluster</name>
        <dbReference type="ChEBI" id="CHEBI:190135"/>
    </cofactor>
</comment>
<proteinExistence type="inferred from homology"/>
<reference evidence="10" key="1">
    <citation type="submission" date="2021-01" db="EMBL/GenBank/DDBJ databases">
        <authorList>
            <person name="Corre E."/>
            <person name="Pelletier E."/>
            <person name="Niang G."/>
            <person name="Scheremetjew M."/>
            <person name="Finn R."/>
            <person name="Kale V."/>
            <person name="Holt S."/>
            <person name="Cochrane G."/>
            <person name="Meng A."/>
            <person name="Brown T."/>
            <person name="Cohen L."/>
        </authorList>
    </citation>
    <scope>NUCLEOTIDE SEQUENCE</scope>
    <source>
        <strain evidence="10">S3</strain>
    </source>
</reference>
<feature type="transmembrane region" description="Helical" evidence="8">
    <location>
        <begin position="97"/>
        <end position="121"/>
    </location>
</feature>
<dbReference type="PANTHER" id="PTHR10134">
    <property type="entry name" value="CYTOCHROME B-C1 COMPLEX SUBUNIT RIESKE, MITOCHONDRIAL"/>
    <property type="match status" value="1"/>
</dbReference>
<keyword evidence="8" id="KW-1133">Transmembrane helix</keyword>
<evidence type="ECO:0000256" key="4">
    <source>
        <dbReference type="ARBA" id="ARBA00023004"/>
    </source>
</evidence>
<dbReference type="InterPro" id="IPR005805">
    <property type="entry name" value="Rieske_Fe-S_prot_C"/>
</dbReference>